<protein>
    <recommendedName>
        <fullName evidence="3">Ketoreductase domain-containing protein</fullName>
    </recommendedName>
</protein>
<dbReference type="SMART" id="SM00822">
    <property type="entry name" value="PKS_KR"/>
    <property type="match status" value="1"/>
</dbReference>
<sequence>MPPFPSFTDTWHTSSYSRILPTRPELTTANKVVVITGGGTGIGAGIAHAFAASGCTRIALIGRRLEILAQTGNTITREFPQIEVLPCSADVTNKSQVDAAFNLIANKLGPIDILINNAGYISTGTVSDMDPDDSWTAFEIHVKGSIHVSQAFTRTKNATESFVVETSSIVIAVPPWPFAAAYTASKLAATKLWDFFRVENPSTRVISIQPGQIMTDMATKMGMEFEDPDDVDLPSHFVVWLVGPDARFLNGTFVCANWDVEELIARKDEYERTDLGTIKLEGFPCFKGAAS</sequence>
<dbReference type="PRINTS" id="PR00081">
    <property type="entry name" value="GDHRDH"/>
</dbReference>
<dbReference type="Gene3D" id="3.40.50.720">
    <property type="entry name" value="NAD(P)-binding Rossmann-like Domain"/>
    <property type="match status" value="1"/>
</dbReference>
<dbReference type="GeneID" id="55992269"/>
<dbReference type="Pfam" id="PF00106">
    <property type="entry name" value="adh_short"/>
    <property type="match status" value="1"/>
</dbReference>
<dbReference type="OrthoDB" id="1933717at2759"/>
<evidence type="ECO:0000256" key="2">
    <source>
        <dbReference type="ARBA" id="ARBA00023002"/>
    </source>
</evidence>
<dbReference type="Proteomes" id="UP000509510">
    <property type="component" value="Chromosome II"/>
</dbReference>
<evidence type="ECO:0000313" key="4">
    <source>
        <dbReference type="EMBL" id="QKX57651.1"/>
    </source>
</evidence>
<dbReference type="AlphaFoldDB" id="A0A7H8QVV9"/>
<evidence type="ECO:0000259" key="3">
    <source>
        <dbReference type="SMART" id="SM00822"/>
    </source>
</evidence>
<dbReference type="PANTHER" id="PTHR42901:SF1">
    <property type="entry name" value="ALCOHOL DEHYDROGENASE"/>
    <property type="match status" value="1"/>
</dbReference>
<dbReference type="GO" id="GO:0016491">
    <property type="term" value="F:oxidoreductase activity"/>
    <property type="evidence" value="ECO:0007669"/>
    <property type="project" value="UniProtKB-KW"/>
</dbReference>
<dbReference type="PANTHER" id="PTHR42901">
    <property type="entry name" value="ALCOHOL DEHYDROGENASE"/>
    <property type="match status" value="1"/>
</dbReference>
<dbReference type="KEGG" id="trg:TRUGW13939_04769"/>
<dbReference type="RefSeq" id="XP_035343829.1">
    <property type="nucleotide sequence ID" value="XM_035487936.1"/>
</dbReference>
<reference evidence="5" key="1">
    <citation type="submission" date="2020-06" db="EMBL/GenBank/DDBJ databases">
        <title>A chromosome-scale genome assembly of Talaromyces rugulosus W13939.</title>
        <authorList>
            <person name="Wang B."/>
            <person name="Guo L."/>
            <person name="Ye K."/>
            <person name="Wang L."/>
        </authorList>
    </citation>
    <scope>NUCLEOTIDE SEQUENCE [LARGE SCALE GENOMIC DNA]</scope>
    <source>
        <strain evidence="5">W13939</strain>
    </source>
</reference>
<keyword evidence="5" id="KW-1185">Reference proteome</keyword>
<feature type="domain" description="Ketoreductase" evidence="3">
    <location>
        <begin position="31"/>
        <end position="216"/>
    </location>
</feature>
<dbReference type="InterPro" id="IPR036291">
    <property type="entry name" value="NAD(P)-bd_dom_sf"/>
</dbReference>
<name>A0A7H8QVV9_TALRU</name>
<evidence type="ECO:0000313" key="5">
    <source>
        <dbReference type="Proteomes" id="UP000509510"/>
    </source>
</evidence>
<comment type="similarity">
    <text evidence="1">Belongs to the short-chain dehydrogenases/reductases (SDR) family.</text>
</comment>
<dbReference type="InterPro" id="IPR002347">
    <property type="entry name" value="SDR_fam"/>
</dbReference>
<evidence type="ECO:0000256" key="1">
    <source>
        <dbReference type="ARBA" id="ARBA00006484"/>
    </source>
</evidence>
<dbReference type="SUPFAM" id="SSF51735">
    <property type="entry name" value="NAD(P)-binding Rossmann-fold domains"/>
    <property type="match status" value="1"/>
</dbReference>
<dbReference type="CDD" id="cd05233">
    <property type="entry name" value="SDR_c"/>
    <property type="match status" value="1"/>
</dbReference>
<organism evidence="4 5">
    <name type="scientific">Talaromyces rugulosus</name>
    <name type="common">Penicillium rugulosum</name>
    <dbReference type="NCBI Taxonomy" id="121627"/>
    <lineage>
        <taxon>Eukaryota</taxon>
        <taxon>Fungi</taxon>
        <taxon>Dikarya</taxon>
        <taxon>Ascomycota</taxon>
        <taxon>Pezizomycotina</taxon>
        <taxon>Eurotiomycetes</taxon>
        <taxon>Eurotiomycetidae</taxon>
        <taxon>Eurotiales</taxon>
        <taxon>Trichocomaceae</taxon>
        <taxon>Talaromyces</taxon>
        <taxon>Talaromyces sect. Islandici</taxon>
    </lineage>
</organism>
<proteinExistence type="inferred from homology"/>
<keyword evidence="2" id="KW-0560">Oxidoreductase</keyword>
<gene>
    <name evidence="4" type="ORF">TRUGW13939_04769</name>
</gene>
<dbReference type="EMBL" id="CP055899">
    <property type="protein sequence ID" value="QKX57651.1"/>
    <property type="molecule type" value="Genomic_DNA"/>
</dbReference>
<accession>A0A7H8QVV9</accession>
<dbReference type="InterPro" id="IPR057326">
    <property type="entry name" value="KR_dom"/>
</dbReference>